<dbReference type="RefSeq" id="WP_073309722.1">
    <property type="nucleotide sequence ID" value="NZ_FQWV01000006.1"/>
</dbReference>
<dbReference type="Pfam" id="PF23438">
    <property type="entry name" value="DUF7123"/>
    <property type="match status" value="1"/>
</dbReference>
<dbReference type="InterPro" id="IPR055547">
    <property type="entry name" value="DUF7123"/>
</dbReference>
<evidence type="ECO:0000259" key="1">
    <source>
        <dbReference type="Pfam" id="PF23438"/>
    </source>
</evidence>
<evidence type="ECO:0000313" key="3">
    <source>
        <dbReference type="Proteomes" id="UP000184357"/>
    </source>
</evidence>
<keyword evidence="3" id="KW-1185">Reference proteome</keyword>
<sequence>MVGTEADRREIVQYLINKLDREGEFFTRSKYIGSELGMSPHKVGAEIGQIDWESQEVELEAWSKSRCATWLVKKSS</sequence>
<accession>A0A1M5S4L5</accession>
<dbReference type="AlphaFoldDB" id="A0A1M5S4L5"/>
<proteinExistence type="predicted"/>
<organism evidence="2 3">
    <name type="scientific">Halobaculum gomorrense</name>
    <dbReference type="NCBI Taxonomy" id="43928"/>
    <lineage>
        <taxon>Archaea</taxon>
        <taxon>Methanobacteriati</taxon>
        <taxon>Methanobacteriota</taxon>
        <taxon>Stenosarchaea group</taxon>
        <taxon>Halobacteria</taxon>
        <taxon>Halobacteriales</taxon>
        <taxon>Haloferacaceae</taxon>
        <taxon>Halobaculum</taxon>
    </lineage>
</organism>
<gene>
    <name evidence="2" type="ORF">SAMN05443636_2321</name>
</gene>
<name>A0A1M5S4L5_9EURY</name>
<feature type="domain" description="DUF7123" evidence="1">
    <location>
        <begin position="5"/>
        <end position="73"/>
    </location>
</feature>
<evidence type="ECO:0000313" key="2">
    <source>
        <dbReference type="EMBL" id="SHH32903.1"/>
    </source>
</evidence>
<dbReference type="EMBL" id="FQWV01000006">
    <property type="protein sequence ID" value="SHH32903.1"/>
    <property type="molecule type" value="Genomic_DNA"/>
</dbReference>
<reference evidence="2 3" key="1">
    <citation type="submission" date="2016-11" db="EMBL/GenBank/DDBJ databases">
        <authorList>
            <person name="Jaros S."/>
            <person name="Januszkiewicz K."/>
            <person name="Wedrychowicz H."/>
        </authorList>
    </citation>
    <scope>NUCLEOTIDE SEQUENCE [LARGE SCALE GENOMIC DNA]</scope>
    <source>
        <strain evidence="2 3">DSM 9297</strain>
    </source>
</reference>
<dbReference type="Proteomes" id="UP000184357">
    <property type="component" value="Unassembled WGS sequence"/>
</dbReference>
<protein>
    <recommendedName>
        <fullName evidence="1">DUF7123 domain-containing protein</fullName>
    </recommendedName>
</protein>